<dbReference type="SUPFAM" id="SSF52058">
    <property type="entry name" value="L domain-like"/>
    <property type="match status" value="1"/>
</dbReference>
<dbReference type="Pfam" id="PF14496">
    <property type="entry name" value="NEL"/>
    <property type="match status" value="2"/>
</dbReference>
<dbReference type="GO" id="GO:0005576">
    <property type="term" value="C:extracellular region"/>
    <property type="evidence" value="ECO:0007669"/>
    <property type="project" value="UniProtKB-UniRule"/>
</dbReference>
<evidence type="ECO:0000256" key="3">
    <source>
        <dbReference type="ARBA" id="ARBA00012483"/>
    </source>
</evidence>
<comment type="caution">
    <text evidence="16">The sequence shown here is derived from an EMBL/GenBank/DDBJ whole genome shotgun (WGS) entry which is preliminary data.</text>
</comment>
<evidence type="ECO:0000313" key="17">
    <source>
        <dbReference type="Proteomes" id="UP000237230"/>
    </source>
</evidence>
<evidence type="ECO:0000256" key="11">
    <source>
        <dbReference type="ARBA" id="ARBA00023136"/>
    </source>
</evidence>
<dbReference type="GO" id="GO:0005886">
    <property type="term" value="C:plasma membrane"/>
    <property type="evidence" value="ECO:0007669"/>
    <property type="project" value="UniProtKB-SubCell"/>
</dbReference>
<comment type="catalytic activity">
    <reaction evidence="1">
        <text>S-ubiquitinyl-[E2 ubiquitin-conjugating enzyme]-L-cysteine + [acceptor protein]-L-lysine = [E2 ubiquitin-conjugating enzyme]-L-cysteine + N(6)-ubiquitinyl-[acceptor protein]-L-lysine.</text>
        <dbReference type="EC" id="2.3.2.27"/>
    </reaction>
</comment>
<comment type="similarity">
    <text evidence="14">Belongs to the LRR-containing bacterial E3 ligase family.</text>
</comment>
<evidence type="ECO:0000313" key="16">
    <source>
        <dbReference type="EMBL" id="POG09574.1"/>
    </source>
</evidence>
<dbReference type="PROSITE" id="PS51450">
    <property type="entry name" value="LRR"/>
    <property type="match status" value="1"/>
</dbReference>
<feature type="active site" description="Glycyl thioester intermediate" evidence="14">
    <location>
        <position position="1321"/>
    </location>
</feature>
<keyword evidence="14" id="KW-0832">Ubl conjugation</keyword>
<name>A0A2S3X1V5_PSEPU</name>
<dbReference type="Pfam" id="PF20178">
    <property type="entry name" value="ToxA_N"/>
    <property type="match status" value="1"/>
</dbReference>
<keyword evidence="8" id="KW-1133">Transmembrane helix</keyword>
<dbReference type="PROSITE" id="PS52053">
    <property type="entry name" value="NEL"/>
    <property type="match status" value="1"/>
</dbReference>
<dbReference type="Gene3D" id="1.20.58.360">
    <property type="entry name" value="Shigella T3SS effector IpaH defines"/>
    <property type="match status" value="1"/>
</dbReference>
<dbReference type="Gene3D" id="3.80.10.10">
    <property type="entry name" value="Ribonuclease Inhibitor"/>
    <property type="match status" value="1"/>
</dbReference>
<keyword evidence="13" id="KW-0407">Ion channel</keyword>
<keyword evidence="7" id="KW-0732">Signal</keyword>
<dbReference type="InterPro" id="IPR051432">
    <property type="entry name" value="KCNMA1_auxiliary"/>
</dbReference>
<evidence type="ECO:0000256" key="7">
    <source>
        <dbReference type="ARBA" id="ARBA00022729"/>
    </source>
</evidence>
<evidence type="ECO:0000256" key="14">
    <source>
        <dbReference type="PROSITE-ProRule" id="PRU01398"/>
    </source>
</evidence>
<evidence type="ECO:0000256" key="10">
    <source>
        <dbReference type="ARBA" id="ARBA00023065"/>
    </source>
</evidence>
<comment type="PTM">
    <text evidence="14">Ubiquitinated in the presence of host E1 ubiquitin-activating enzyme, E2 ubiquitin-conjugating enzyme and ubiquitin.</text>
</comment>
<dbReference type="PANTHER" id="PTHR46473:SF10">
    <property type="entry name" value="LD45603P-RELATED"/>
    <property type="match status" value="1"/>
</dbReference>
<dbReference type="RefSeq" id="WP_181004463.1">
    <property type="nucleotide sequence ID" value="NZ_MINH01000019.1"/>
</dbReference>
<evidence type="ECO:0000256" key="13">
    <source>
        <dbReference type="ARBA" id="ARBA00023303"/>
    </source>
</evidence>
<evidence type="ECO:0000256" key="8">
    <source>
        <dbReference type="ARBA" id="ARBA00022989"/>
    </source>
</evidence>
<evidence type="ECO:0000256" key="6">
    <source>
        <dbReference type="ARBA" id="ARBA00022692"/>
    </source>
</evidence>
<evidence type="ECO:0000256" key="1">
    <source>
        <dbReference type="ARBA" id="ARBA00000900"/>
    </source>
</evidence>
<dbReference type="GO" id="GO:0061630">
    <property type="term" value="F:ubiquitin protein ligase activity"/>
    <property type="evidence" value="ECO:0007669"/>
    <property type="project" value="UniProtKB-EC"/>
</dbReference>
<keyword evidence="14" id="KW-0833">Ubl conjugation pathway</keyword>
<dbReference type="PANTHER" id="PTHR46473">
    <property type="entry name" value="GH08155P"/>
    <property type="match status" value="1"/>
</dbReference>
<keyword evidence="14" id="KW-0808">Transferase</keyword>
<evidence type="ECO:0000256" key="12">
    <source>
        <dbReference type="ARBA" id="ARBA00023157"/>
    </source>
</evidence>
<comment type="subcellular location">
    <subcellularLocation>
        <location evidence="2">Cell membrane</location>
        <topology evidence="2">Single-pass membrane protein</topology>
    </subcellularLocation>
</comment>
<sequence length="1516" mass="171013">MTTDNPHSTPFDGSAQLRSFQDGFIARRLPGWLKKLDPARFALLSEALHAGLATRRQLSAIFSRVQNIDEFAKQRIVDRFGLSRAPDKLFLRQWYTYASPTVHWATSRLPIQDRDWYDISLLWAALQNFSNDHITMKGDCVVDMVGNKVAQLSATAFVQACRSLDIGGQYQKHLQSVLQSPVVSGANGQGFAELLQSQIRSMMLVDALKAHSDGVLSEVQLEWVIDVYRQGRPGRLAGAPVVARKLQILGCELQQIVVFDVIDEGFFRNTSKAVLVYIPADPHGPWSVSNDLEAFARSVLGRRLRDDQYRKFFSRFVRRRDSQHFFTEVQKRLGDIADFATRDLDQHMTRDLDSLFQGLAIGRINQIKDDAAMIAVPVAQIDTAVQAEHDRRMVAEGWAGLTLASLFVPQLGVILLAVMAWDLLDETFQAAAGWREGDDAAALDHLLNVGKTLAIVAAAGVGGVAVRHAWQRAVMVDDMVPAVLEDGSEKLWNQDLAPYVSQPPPVTAVVDAQGIYRQDAQSWIEMDGAYYQVTERVDGECYLRPHANHSPQLEHNGAGAWRLWSDRPEQWNDTQRMFSRLGGQCARLPRSLVDHVIAVHGLSDLHLRALHVFGKAPEVELIDTVNRFLIAERVADLQRCLRSGEQIADQPLLLKAHELPGAAGLADEGLAQVVADHRRQLFQMLYEPLDVMDETTRPLRRAFASLHQLAAQQMLAEASEAQRTQMAESGRVPLAMALAARERVLRIRVTRVGEGLWIDVPQTFDFARAILKLVQGLPGVPADKSWHLIDAQGRLAFPAPSSQSTASSLLYQDGAFWLRDAQGNDESTPGELFETLADAFSTAERAAMGIAEPFAVNLRQAVARQWMTGRQDIESLFGGDHPSAPFLLPRRLDDGRIGYPLSGGGRLFGSRPPAALPARLRMLCAGASDAQIEAWLSAAGPENAETAIREFESQLKILKTSLTRWQRLGAFKLEWLARYGFRKTLIARWRVAILGKFLDVKVPNALWDIGMGFQQLPELPESIVFPHVTQFALRDSELTEISENFLRAFPNLQELDLTNGEIRKISLPPFLRGQLTSLDLSGNRIKLDARQVEILESCTALLYLNLSNNPLNVGFSISGMPELRSLLLCSTRLPSMPRGVLRHQKLSRFELTDSTITSFDPDFWASPIVRRGRFRVGMRGETERRWYDPENILNPVPQRYQWEDAMDPEFRDELASLWQSIEELPGSHNFFDLLKRLSTSAEFASDNGANELAYRVQEMMEAIKEAGDSLVITEDELATIVEDKLAQEAGANAGREKLMADTREHYSFRADFFRESEVNACGDDALSHFIDLEMKIQTWGLIRNPEAHSEAELLRVGGQFWRMQKLDEFSSMHAFDLGMAAKSVDVQLMYRIELYDDLQLPIRRPVMRFTGEFDRRAVDRPGVLRDIREHQVVAEMAPWFCEQAYWRKYLERTWPARFKLPAQRIIEKNRLHEADDAEGMEAFNQWEADWLRDQRMALTEAAMQRAAYMWNVNIPE</sequence>
<dbReference type="GO" id="GO:0034220">
    <property type="term" value="P:monoatomic ion transmembrane transport"/>
    <property type="evidence" value="ECO:0007669"/>
    <property type="project" value="UniProtKB-KW"/>
</dbReference>
<dbReference type="InterPro" id="IPR046673">
    <property type="entry name" value="ToxA_N"/>
</dbReference>
<keyword evidence="9" id="KW-0843">Virulence</keyword>
<reference evidence="16 17" key="1">
    <citation type="submission" date="2016-08" db="EMBL/GenBank/DDBJ databases">
        <authorList>
            <person name="Seilhamer J.J."/>
        </authorList>
    </citation>
    <scope>NUCLEOTIDE SEQUENCE [LARGE SCALE GENOMIC DNA]</scope>
    <source>
        <strain evidence="16 17">KH-21-114</strain>
    </source>
</reference>
<dbReference type="EC" id="2.3.2.27" evidence="3"/>
<keyword evidence="4" id="KW-0813">Transport</keyword>
<keyword evidence="6" id="KW-0812">Transmembrane</keyword>
<dbReference type="InterPro" id="IPR001611">
    <property type="entry name" value="Leu-rich_rpt"/>
</dbReference>
<evidence type="ECO:0000256" key="4">
    <source>
        <dbReference type="ARBA" id="ARBA00022448"/>
    </source>
</evidence>
<gene>
    <name evidence="16" type="ORF">BGP84_07465</name>
</gene>
<keyword evidence="11" id="KW-0472">Membrane</keyword>
<proteinExistence type="inferred from homology"/>
<keyword evidence="14" id="KW-1035">Host cytoplasm</keyword>
<dbReference type="EMBL" id="MINH01000019">
    <property type="protein sequence ID" value="POG09574.1"/>
    <property type="molecule type" value="Genomic_DNA"/>
</dbReference>
<feature type="domain" description="NEL" evidence="15">
    <location>
        <begin position="1194"/>
        <end position="1516"/>
    </location>
</feature>
<evidence type="ECO:0000256" key="5">
    <source>
        <dbReference type="ARBA" id="ARBA00022475"/>
    </source>
</evidence>
<keyword evidence="10" id="KW-0406">Ion transport</keyword>
<dbReference type="InterPro" id="IPR032675">
    <property type="entry name" value="LRR_dom_sf"/>
</dbReference>
<dbReference type="GO" id="GO:0016567">
    <property type="term" value="P:protein ubiquitination"/>
    <property type="evidence" value="ECO:0007669"/>
    <property type="project" value="InterPro"/>
</dbReference>
<evidence type="ECO:0000256" key="2">
    <source>
        <dbReference type="ARBA" id="ARBA00004162"/>
    </source>
</evidence>
<keyword evidence="5" id="KW-1003">Cell membrane</keyword>
<organism evidence="16 17">
    <name type="scientific">Pseudomonas putida</name>
    <name type="common">Arthrobacter siderocapsulatus</name>
    <dbReference type="NCBI Taxonomy" id="303"/>
    <lineage>
        <taxon>Bacteria</taxon>
        <taxon>Pseudomonadati</taxon>
        <taxon>Pseudomonadota</taxon>
        <taxon>Gammaproteobacteria</taxon>
        <taxon>Pseudomonadales</taxon>
        <taxon>Pseudomonadaceae</taxon>
        <taxon>Pseudomonas</taxon>
    </lineage>
</organism>
<reference evidence="16 17" key="2">
    <citation type="submission" date="2018-03" db="EMBL/GenBank/DDBJ databases">
        <title>Draft genome of Pseudomonas putida strain KH-21-114.</title>
        <authorList>
            <person name="Yoshizawa S."/>
            <person name="Khan N.H."/>
            <person name="Nishimura M."/>
            <person name="Chiura H.X."/>
            <person name="Ogura Y."/>
            <person name="Hayashi T."/>
            <person name="Kogure K."/>
        </authorList>
    </citation>
    <scope>NUCLEOTIDE SEQUENCE [LARGE SCALE GENOMIC DNA]</scope>
    <source>
        <strain evidence="16 17">KH-21-114</strain>
    </source>
</reference>
<dbReference type="Proteomes" id="UP000237230">
    <property type="component" value="Unassembled WGS sequence"/>
</dbReference>
<accession>A0A2S3X1V5</accession>
<dbReference type="InterPro" id="IPR029487">
    <property type="entry name" value="NEL_dom"/>
</dbReference>
<keyword evidence="14" id="KW-0964">Secreted</keyword>
<keyword evidence="12" id="KW-1015">Disulfide bond</keyword>
<evidence type="ECO:0000256" key="9">
    <source>
        <dbReference type="ARBA" id="ARBA00023026"/>
    </source>
</evidence>
<evidence type="ECO:0000259" key="15">
    <source>
        <dbReference type="PROSITE" id="PS52053"/>
    </source>
</evidence>
<protein>
    <recommendedName>
        <fullName evidence="3">RING-type E3 ubiquitin transferase</fullName>
        <ecNumber evidence="3">2.3.2.27</ecNumber>
    </recommendedName>
</protein>